<dbReference type="RefSeq" id="WP_176614208.1">
    <property type="nucleotide sequence ID" value="NZ_JABXXR010000110.1"/>
</dbReference>
<reference evidence="7 8" key="1">
    <citation type="submission" date="2020-06" db="EMBL/GenBank/DDBJ databases">
        <title>Description of novel acetic acid bacteria.</title>
        <authorList>
            <person name="Sombolestani A."/>
        </authorList>
    </citation>
    <scope>NUCLEOTIDE SEQUENCE [LARGE SCALE GENOMIC DNA]</scope>
    <source>
        <strain evidence="7 8">LMG 27010</strain>
    </source>
</reference>
<feature type="transmembrane region" description="Helical" evidence="5">
    <location>
        <begin position="278"/>
        <end position="298"/>
    </location>
</feature>
<proteinExistence type="predicted"/>
<feature type="transmembrane region" description="Helical" evidence="5">
    <location>
        <begin position="374"/>
        <end position="401"/>
    </location>
</feature>
<feature type="transmembrane region" description="Helical" evidence="5">
    <location>
        <begin position="241"/>
        <end position="266"/>
    </location>
</feature>
<gene>
    <name evidence="7" type="ORF">HUK82_12115</name>
</gene>
<feature type="transmembrane region" description="Helical" evidence="5">
    <location>
        <begin position="344"/>
        <end position="362"/>
    </location>
</feature>
<name>A0A850PJ46_9PROT</name>
<dbReference type="EMBL" id="JABXXR010000110">
    <property type="protein sequence ID" value="NVN41301.1"/>
    <property type="molecule type" value="Genomic_DNA"/>
</dbReference>
<feature type="domain" description="STAS" evidence="6">
    <location>
        <begin position="429"/>
        <end position="544"/>
    </location>
</feature>
<comment type="caution">
    <text evidence="7">The sequence shown here is derived from an EMBL/GenBank/DDBJ whole genome shotgun (WGS) entry which is preliminary data.</text>
</comment>
<dbReference type="CDD" id="cd07042">
    <property type="entry name" value="STAS_SulP_like_sulfate_transporter"/>
    <property type="match status" value="1"/>
</dbReference>
<comment type="subcellular location">
    <subcellularLocation>
        <location evidence="1">Membrane</location>
        <topology evidence="1">Multi-pass membrane protein</topology>
    </subcellularLocation>
</comment>
<keyword evidence="8" id="KW-1185">Reference proteome</keyword>
<feature type="transmembrane region" description="Helical" evidence="5">
    <location>
        <begin position="194"/>
        <end position="213"/>
    </location>
</feature>
<dbReference type="InterPro" id="IPR002645">
    <property type="entry name" value="STAS_dom"/>
</dbReference>
<feature type="transmembrane region" description="Helical" evidence="5">
    <location>
        <begin position="64"/>
        <end position="83"/>
    </location>
</feature>
<feature type="transmembrane region" description="Helical" evidence="5">
    <location>
        <begin position="36"/>
        <end position="57"/>
    </location>
</feature>
<feature type="transmembrane region" description="Helical" evidence="5">
    <location>
        <begin position="89"/>
        <end position="108"/>
    </location>
</feature>
<keyword evidence="4 5" id="KW-0472">Membrane</keyword>
<dbReference type="InterPro" id="IPR001902">
    <property type="entry name" value="SLC26A/SulP_fam"/>
</dbReference>
<evidence type="ECO:0000259" key="6">
    <source>
        <dbReference type="PROSITE" id="PS50801"/>
    </source>
</evidence>
<evidence type="ECO:0000313" key="8">
    <source>
        <dbReference type="Proteomes" id="UP000585665"/>
    </source>
</evidence>
<dbReference type="Proteomes" id="UP000585665">
    <property type="component" value="Unassembled WGS sequence"/>
</dbReference>
<evidence type="ECO:0000256" key="3">
    <source>
        <dbReference type="ARBA" id="ARBA00022989"/>
    </source>
</evidence>
<evidence type="ECO:0000256" key="5">
    <source>
        <dbReference type="SAM" id="Phobius"/>
    </source>
</evidence>
<dbReference type="InterPro" id="IPR036513">
    <property type="entry name" value="STAS_dom_sf"/>
</dbReference>
<protein>
    <submittedName>
        <fullName evidence="7">SulP family inorganic anion transporter</fullName>
    </submittedName>
</protein>
<dbReference type="PANTHER" id="PTHR11814">
    <property type="entry name" value="SULFATE TRANSPORTER"/>
    <property type="match status" value="1"/>
</dbReference>
<keyword evidence="2 5" id="KW-0812">Transmembrane</keyword>
<dbReference type="InterPro" id="IPR011547">
    <property type="entry name" value="SLC26A/SulP_dom"/>
</dbReference>
<dbReference type="Pfam" id="PF01740">
    <property type="entry name" value="STAS"/>
    <property type="match status" value="1"/>
</dbReference>
<dbReference type="Pfam" id="PF00916">
    <property type="entry name" value="Sulfate_transp"/>
    <property type="match status" value="1"/>
</dbReference>
<feature type="transmembrane region" description="Helical" evidence="5">
    <location>
        <begin position="120"/>
        <end position="142"/>
    </location>
</feature>
<feature type="transmembrane region" description="Helical" evidence="5">
    <location>
        <begin position="318"/>
        <end position="337"/>
    </location>
</feature>
<sequence length="562" mass="58268">MPEPNTPSPTSWWRDTLAGLTQASMTLPQVLGYTRIAHTPAAAGLYTLILPLLGFAAFGSSRHLVVAADSATAAIFSGALAPMAPPGSAHYLALVGATALMTAAFLLVARLARLGFLADFMAETVLAGFLTGVGVQVSVGMLHDMLGLESHTTNALRQIGELATTLRSTHGLDAGIAALVVAGVFVGRARWPRAPVPLAIVIASIGASAAFGLDSRGVATLGAVPGGLPRLGWPDIGWNEMLALAPVAASCVFVIIAQSAATARAFAGRFGEQVDEDADIFGLGVANALAGVSGAFVVNGSPTATALSVQSGARSQRAQVVVAIVTGLVLLFATGPLRDLPRCVLAALVFTVAIDMIAWRTLRAIRAESPGEWRLALATAATVVAVGVQQGIFLAITLSLFRHVRHSYRPHTMVLQPSTAEHGLEAVPCRPGLETEPGMIVYRFGADLFYANAARFTGDVSALVARAPHRVRCVIVDAGAITDIDYAAAHALRALIAPLQASGVTVLFGRVSGYLRADMRRHELTDVVGEAHLFDELHVALAAARALRDVSSGAPSPPPAAE</sequence>
<keyword evidence="3 5" id="KW-1133">Transmembrane helix</keyword>
<organism evidence="7 8">
    <name type="scientific">Ameyamaea chiangmaiensis</name>
    <dbReference type="NCBI Taxonomy" id="442969"/>
    <lineage>
        <taxon>Bacteria</taxon>
        <taxon>Pseudomonadati</taxon>
        <taxon>Pseudomonadota</taxon>
        <taxon>Alphaproteobacteria</taxon>
        <taxon>Acetobacterales</taxon>
        <taxon>Acetobacteraceae</taxon>
        <taxon>Ameyamaea</taxon>
    </lineage>
</organism>
<accession>A0A850PJ46</accession>
<evidence type="ECO:0000256" key="2">
    <source>
        <dbReference type="ARBA" id="ARBA00022692"/>
    </source>
</evidence>
<dbReference type="GO" id="GO:0016020">
    <property type="term" value="C:membrane"/>
    <property type="evidence" value="ECO:0007669"/>
    <property type="project" value="UniProtKB-SubCell"/>
</dbReference>
<dbReference type="Gene3D" id="3.30.750.24">
    <property type="entry name" value="STAS domain"/>
    <property type="match status" value="1"/>
</dbReference>
<dbReference type="GO" id="GO:0055085">
    <property type="term" value="P:transmembrane transport"/>
    <property type="evidence" value="ECO:0007669"/>
    <property type="project" value="InterPro"/>
</dbReference>
<evidence type="ECO:0000313" key="7">
    <source>
        <dbReference type="EMBL" id="NVN41301.1"/>
    </source>
</evidence>
<feature type="transmembrane region" description="Helical" evidence="5">
    <location>
        <begin position="170"/>
        <end position="187"/>
    </location>
</feature>
<dbReference type="PROSITE" id="PS50801">
    <property type="entry name" value="STAS"/>
    <property type="match status" value="1"/>
</dbReference>
<evidence type="ECO:0000256" key="1">
    <source>
        <dbReference type="ARBA" id="ARBA00004141"/>
    </source>
</evidence>
<dbReference type="SUPFAM" id="SSF52091">
    <property type="entry name" value="SpoIIaa-like"/>
    <property type="match status" value="1"/>
</dbReference>
<evidence type="ECO:0000256" key="4">
    <source>
        <dbReference type="ARBA" id="ARBA00023136"/>
    </source>
</evidence>
<dbReference type="AlphaFoldDB" id="A0A850PJ46"/>